<dbReference type="Pfam" id="PF03999">
    <property type="entry name" value="MAP65_ASE1"/>
    <property type="match status" value="1"/>
</dbReference>
<dbReference type="Gene3D" id="1.20.58.1520">
    <property type="match status" value="1"/>
</dbReference>
<feature type="region of interest" description="Disordered" evidence="1">
    <location>
        <begin position="342"/>
        <end position="435"/>
    </location>
</feature>
<organism evidence="2 3">
    <name type="scientific">Cymbomonas tetramitiformis</name>
    <dbReference type="NCBI Taxonomy" id="36881"/>
    <lineage>
        <taxon>Eukaryota</taxon>
        <taxon>Viridiplantae</taxon>
        <taxon>Chlorophyta</taxon>
        <taxon>Pyramimonadophyceae</taxon>
        <taxon>Pyramimonadales</taxon>
        <taxon>Pyramimonadaceae</taxon>
        <taxon>Cymbomonas</taxon>
    </lineage>
</organism>
<feature type="compositionally biased region" description="Polar residues" evidence="1">
    <location>
        <begin position="420"/>
        <end position="435"/>
    </location>
</feature>
<proteinExistence type="predicted"/>
<sequence>MRGRERWRVGVTGTPQVALGERLNQTKSMLAEAEAQRDCRKVRMGELAQELREVLCMLRGPGLQEPAVEDLLERHELHAAARLADQHCELHHGLSDRCLKAMEAAKDGALQEGALRAKKVKGWWLVMWSMASTRNSQPEGLLMDELGPEPDGVSIPTHAVYTRFSTQTQEMHHAMVEECEEWVNQIRLLWAEIGSPPEEEQKLWDDLAMVSQEFLKRYSVTRTKYKALLAQAQSLRPLIAMAVDLDETKLENARFEEKASDPNRFHERDAARTLATQEAHRKRMKTKIPSLIHKLQGAVAVWEKQEGKQFVFRGREYGEWLKKESEEAKLMHLHTVKYMGTRRRESKDLVPEGEEEEAVGQPLPKEPDATRAGSVGQLQSRTVVARPASATDKGKAASRPSSAVPKSTVGATAKAKSGTARPSTASNARSGWQRF</sequence>
<evidence type="ECO:0000313" key="3">
    <source>
        <dbReference type="Proteomes" id="UP001190700"/>
    </source>
</evidence>
<name>A0AAE0EM52_9CHLO</name>
<dbReference type="Proteomes" id="UP001190700">
    <property type="component" value="Unassembled WGS sequence"/>
</dbReference>
<evidence type="ECO:0000256" key="1">
    <source>
        <dbReference type="SAM" id="MobiDB-lite"/>
    </source>
</evidence>
<comment type="caution">
    <text evidence="2">The sequence shown here is derived from an EMBL/GenBank/DDBJ whole genome shotgun (WGS) entry which is preliminary data.</text>
</comment>
<gene>
    <name evidence="2" type="ORF">CYMTET_56127</name>
</gene>
<dbReference type="AlphaFoldDB" id="A0AAE0EM52"/>
<keyword evidence="3" id="KW-1185">Reference proteome</keyword>
<evidence type="ECO:0000313" key="2">
    <source>
        <dbReference type="EMBL" id="KAK3233588.1"/>
    </source>
</evidence>
<reference evidence="2 3" key="1">
    <citation type="journal article" date="2015" name="Genome Biol. Evol.">
        <title>Comparative Genomics of a Bacterivorous Green Alga Reveals Evolutionary Causalities and Consequences of Phago-Mixotrophic Mode of Nutrition.</title>
        <authorList>
            <person name="Burns J.A."/>
            <person name="Paasch A."/>
            <person name="Narechania A."/>
            <person name="Kim E."/>
        </authorList>
    </citation>
    <scope>NUCLEOTIDE SEQUENCE [LARGE SCALE GENOMIC DNA]</scope>
    <source>
        <strain evidence="2 3">PLY_AMNH</strain>
    </source>
</reference>
<accession>A0AAE0EM52</accession>
<protein>
    <submittedName>
        <fullName evidence="2">Uncharacterized protein</fullName>
    </submittedName>
</protein>
<dbReference type="EMBL" id="LGRX02035674">
    <property type="protein sequence ID" value="KAK3233588.1"/>
    <property type="molecule type" value="Genomic_DNA"/>
</dbReference>